<reference evidence="6" key="1">
    <citation type="submission" date="2020-01" db="EMBL/GenBank/DDBJ databases">
        <authorList>
            <person name="Paul T."/>
            <person name="Suzuki N."/>
            <person name="Kondo H."/>
        </authorList>
    </citation>
    <scope>NUCLEOTIDE SEQUENCE</scope>
    <source>
        <strain evidence="6">W129</strain>
    </source>
</reference>
<reference evidence="6" key="2">
    <citation type="submission" date="2020-03" db="EMBL/GenBank/DDBJ databases">
        <title>Diverse partitiviruses from the phytopathogenic fungus, Rosellinia necatrix.</title>
        <authorList>
            <person name="Telengech P."/>
            <person name="Hisano S."/>
            <person name="Mugambi C."/>
            <person name="Hyodo K."/>
            <person name="Arjona J."/>
            <person name="Lopez C."/>
            <person name="Kanematsu S."/>
            <person name="Kondo H."/>
            <person name="Suzuki N."/>
        </authorList>
    </citation>
    <scope>NUCLEOTIDE SEQUENCE</scope>
    <source>
        <strain evidence="6">W129</strain>
    </source>
</reference>
<dbReference type="GO" id="GO:0003968">
    <property type="term" value="F:RNA-directed RNA polymerase activity"/>
    <property type="evidence" value="ECO:0007669"/>
    <property type="project" value="UniProtKB-KW"/>
</dbReference>
<name>A0A6F8QGY0_9VIRU</name>
<dbReference type="Pfam" id="PF00680">
    <property type="entry name" value="RdRP_1"/>
    <property type="match status" value="1"/>
</dbReference>
<keyword evidence="1" id="KW-0696">RNA-directed RNA polymerase</keyword>
<dbReference type="InterPro" id="IPR001205">
    <property type="entry name" value="RNA-dir_pol_C"/>
</dbReference>
<evidence type="ECO:0000256" key="4">
    <source>
        <dbReference type="ARBA" id="ARBA00022953"/>
    </source>
</evidence>
<dbReference type="SUPFAM" id="SSF56672">
    <property type="entry name" value="DNA/RNA polymerases"/>
    <property type="match status" value="1"/>
</dbReference>
<evidence type="ECO:0000256" key="2">
    <source>
        <dbReference type="ARBA" id="ARBA00022679"/>
    </source>
</evidence>
<protein>
    <submittedName>
        <fullName evidence="6">RNA dependent RNA polymerase</fullName>
    </submittedName>
</protein>
<keyword evidence="3" id="KW-0548">Nucleotidyltransferase</keyword>
<dbReference type="GO" id="GO:0006351">
    <property type="term" value="P:DNA-templated transcription"/>
    <property type="evidence" value="ECO:0007669"/>
    <property type="project" value="InterPro"/>
</dbReference>
<evidence type="ECO:0000256" key="3">
    <source>
        <dbReference type="ARBA" id="ARBA00022695"/>
    </source>
</evidence>
<organism evidence="6">
    <name type="scientific">Rosellinia necatrix partitivirus 25</name>
    <dbReference type="NCBI Taxonomy" id="2699393"/>
    <lineage>
        <taxon>Viruses</taxon>
        <taxon>Riboviria</taxon>
        <taxon>Orthornavirae</taxon>
        <taxon>Pisuviricota</taxon>
        <taxon>Duplopiviricetes</taxon>
        <taxon>Durnavirales</taxon>
        <taxon>Partitiviridae</taxon>
    </lineage>
</organism>
<dbReference type="InterPro" id="IPR043502">
    <property type="entry name" value="DNA/RNA_pol_sf"/>
</dbReference>
<feature type="domain" description="RNA-directed RNA polymerase C-terminal" evidence="5">
    <location>
        <begin position="346"/>
        <end position="534"/>
    </location>
</feature>
<evidence type="ECO:0000259" key="5">
    <source>
        <dbReference type="Pfam" id="PF00680"/>
    </source>
</evidence>
<sequence length="733" mass="86212">MFLPSIRDIYSEAQSRIRKFNQWFHNSNDDVPEHSTSVLLDSQHNHEFPDPESLRHYFERIEKDTSHRIFNDEEARHNAKQTYDKYVERDVQKGEPFEFYTSIHHDDIPPERYPAPGITILPLKFHSGRTVEPTDEVPVTGHSMHPILEYLVTHKWYHYKTYTDTYCRPLDTTQATFDDFNKEQKPVDPIPQSRIDFVLPLVIHFLNALPYLPLHFVDTRRMKMPTHTGTGYFNRFSYVMKTHAAYSHPHIYEQRPTSKGYFYNAMYHYSRTWLHYIKKFASPGPLVYNSTQYLKSLRTFFTQHATLLFTRIHISMRDGALKVRPVYAVDDFFILIEGMLTFPLHAMARISINGTKSCIMYSFETIRGGCLYLNQLAMQYTSFLCIDWSSYDQRLPRVITDIFWTQFLRSLIVINHGYQPTWEYPSHKDLDEHALYQRMDNLLHFLHTWYNNMVFVTSDGFGYLRDYCGVPSGLLNTQYLDSFGNLFLIIDALYVFFSERGLADPDIRKQILQIVFFVMGDDNVLFTKLDLDTLYAFLVFLESYALSRYNMVLSKTKSVLTVLRSRIEILSYRVNNGKPIRPIYKLVAQLCFPEHGPNDKFMSARAIGIAYAAAGQDPDFHEFCSDVYSMFKPFSVQLTPENIERAKYHLPGYFKMFDNIAEEIPFDHFPTIDEVLAKYSTWQGYLKLDKKWDPNWFVNPPYAVPPSSKTMADYQTEHSLPTRDTPYLFNQHA</sequence>
<proteinExistence type="predicted"/>
<keyword evidence="4" id="KW-0693">Viral RNA replication</keyword>
<dbReference type="EMBL" id="LC517398">
    <property type="protein sequence ID" value="BBU59858.1"/>
    <property type="molecule type" value="Genomic_RNA"/>
</dbReference>
<keyword evidence="2" id="KW-0808">Transferase</keyword>
<gene>
    <name evidence="6" type="primary">RdRp</name>
</gene>
<dbReference type="GO" id="GO:0003723">
    <property type="term" value="F:RNA binding"/>
    <property type="evidence" value="ECO:0007669"/>
    <property type="project" value="InterPro"/>
</dbReference>
<accession>A0A6F8QGY0</accession>
<evidence type="ECO:0000313" key="6">
    <source>
        <dbReference type="EMBL" id="BBU59858.1"/>
    </source>
</evidence>
<evidence type="ECO:0000256" key="1">
    <source>
        <dbReference type="ARBA" id="ARBA00022484"/>
    </source>
</evidence>